<comment type="caution">
    <text evidence="1">The sequence shown here is derived from an EMBL/GenBank/DDBJ whole genome shotgun (WGS) entry which is preliminary data.</text>
</comment>
<dbReference type="Proteomes" id="UP001177021">
    <property type="component" value="Unassembled WGS sequence"/>
</dbReference>
<name>A0ACB0MEM5_TRIPR</name>
<reference evidence="1" key="1">
    <citation type="submission" date="2023-10" db="EMBL/GenBank/DDBJ databases">
        <authorList>
            <person name="Rodriguez Cubillos JULIANA M."/>
            <person name="De Vega J."/>
        </authorList>
    </citation>
    <scope>NUCLEOTIDE SEQUENCE</scope>
</reference>
<organism evidence="1 2">
    <name type="scientific">Trifolium pratense</name>
    <name type="common">Red clover</name>
    <dbReference type="NCBI Taxonomy" id="57577"/>
    <lineage>
        <taxon>Eukaryota</taxon>
        <taxon>Viridiplantae</taxon>
        <taxon>Streptophyta</taxon>
        <taxon>Embryophyta</taxon>
        <taxon>Tracheophyta</taxon>
        <taxon>Spermatophyta</taxon>
        <taxon>Magnoliopsida</taxon>
        <taxon>eudicotyledons</taxon>
        <taxon>Gunneridae</taxon>
        <taxon>Pentapetalae</taxon>
        <taxon>rosids</taxon>
        <taxon>fabids</taxon>
        <taxon>Fabales</taxon>
        <taxon>Fabaceae</taxon>
        <taxon>Papilionoideae</taxon>
        <taxon>50 kb inversion clade</taxon>
        <taxon>NPAAA clade</taxon>
        <taxon>Hologalegina</taxon>
        <taxon>IRL clade</taxon>
        <taxon>Trifolieae</taxon>
        <taxon>Trifolium</taxon>
    </lineage>
</organism>
<protein>
    <submittedName>
        <fullName evidence="1">Uncharacterized protein</fullName>
    </submittedName>
</protein>
<proteinExistence type="predicted"/>
<evidence type="ECO:0000313" key="2">
    <source>
        <dbReference type="Proteomes" id="UP001177021"/>
    </source>
</evidence>
<accession>A0ACB0MEM5</accession>
<gene>
    <name evidence="1" type="ORF">MILVUS5_LOCUS41329</name>
</gene>
<dbReference type="EMBL" id="CASHSV030000823">
    <property type="protein sequence ID" value="CAJ2679175.1"/>
    <property type="molecule type" value="Genomic_DNA"/>
</dbReference>
<evidence type="ECO:0000313" key="1">
    <source>
        <dbReference type="EMBL" id="CAJ2679175.1"/>
    </source>
</evidence>
<keyword evidence="2" id="KW-1185">Reference proteome</keyword>
<sequence length="165" mass="17994">MVDIPLFTTDDDIPDSGLGQANAGGQQFSDNLTLLSVDDILGSVLETTNHVGRISVSTPCNMPYKEMACHYENLLSGKQQKIFTFTSTHSLYGTPFRIPAPEYNNNKDESTNSNVQQSFPLSGNTFLDSNISSTSPGTLPETGLRLCATEYQHQASFFQLPASHP</sequence>